<dbReference type="PRINTS" id="PR00834">
    <property type="entry name" value="PROTEASES2C"/>
</dbReference>
<dbReference type="Proteomes" id="UP000014975">
    <property type="component" value="Unassembled WGS sequence"/>
</dbReference>
<dbReference type="eggNOG" id="COG0265">
    <property type="taxonomic scope" value="Bacteria"/>
</dbReference>
<organism evidence="2 3">
    <name type="scientific">Alkalidesulfovibrio alkalitolerans DSM 16529</name>
    <dbReference type="NCBI Taxonomy" id="1121439"/>
    <lineage>
        <taxon>Bacteria</taxon>
        <taxon>Pseudomonadati</taxon>
        <taxon>Thermodesulfobacteriota</taxon>
        <taxon>Desulfovibrionia</taxon>
        <taxon>Desulfovibrionales</taxon>
        <taxon>Desulfovibrionaceae</taxon>
        <taxon>Alkalidesulfovibrio</taxon>
    </lineage>
</organism>
<feature type="signal peptide" evidence="1">
    <location>
        <begin position="1"/>
        <end position="17"/>
    </location>
</feature>
<dbReference type="RefSeq" id="WP_020887047.1">
    <property type="nucleotide sequence ID" value="NZ_ATHI01000026.1"/>
</dbReference>
<dbReference type="EMBL" id="ATHI01000026">
    <property type="protein sequence ID" value="EPR32912.1"/>
    <property type="molecule type" value="Genomic_DNA"/>
</dbReference>
<sequence length="738" mass="80551">MRCAKASAIMVSCILFAMLVGCKSTGQHGEVQYNMFYGPDDHIAELLAEGKVDEASTIYNSHSAVLDPAKAKDKALIDELARALRQDIEPKIASLLDGFGKTSWPAPHEDWLAIRALLNDAGQTIEHVQAQSVLALPDQKPAGFDALVVAHKTLIARVEAGADEAFASYPIFEDSHFFSDYPVPLDAESFLARNRECIQERLAAATPRDIAAMYATYRGDLGAACQENVAENYFCSLVGGDPKAASIPALLKAAADVRKADMPLARIEQIKIAVVNVTSPTLIQEKQIEFPLHIDVDMPFDVEAAPLESAFDGAGAKAADVLVVMSVAMARTDRDMAEGGMIPSRLLAGYKEIPNPEYEKTRLELEQTSARKTAADIRASIPRYGLAAFAQIADAIAAAALGQEVEDLTEKLVNTPRTLKDPVYQDYSVRRIEVDSVKHATVNYYVIDKRAMTMFSDTFDARIQNSFSVVYDVQETDVNKENLYAQHASENAVLDYEKEPLVVPLSAILAEFGKGADQAERIASLGQVMETLVADRNLALASAAARTFTDARNDQRFDHVVKIHNLKGGSGSGFYVAEDMVMTNYHVVEGTKVPVLKNYDGIEMTGTVVAHDVRLDLALIKVSKRGIPVTFYSANELDLGSQVDLIGHPEGFDFTITRGVVSAVRRARSAYGDLGRPVLYVQSDVAANPGNSGGPVFLNDKVVAVCDWTKRGSQNLNFFIHYSEVLEFLHKRGVRPRT</sequence>
<feature type="chain" id="PRO_5004544847" evidence="1">
    <location>
        <begin position="18"/>
        <end position="738"/>
    </location>
</feature>
<dbReference type="AlphaFoldDB" id="S7T729"/>
<proteinExistence type="predicted"/>
<dbReference type="PANTHER" id="PTHR43019:SF23">
    <property type="entry name" value="PROTEASE DO-LIKE 5, CHLOROPLASTIC"/>
    <property type="match status" value="1"/>
</dbReference>
<dbReference type="OrthoDB" id="9766361at2"/>
<name>S7T729_9BACT</name>
<dbReference type="GO" id="GO:0004252">
    <property type="term" value="F:serine-type endopeptidase activity"/>
    <property type="evidence" value="ECO:0007669"/>
    <property type="project" value="InterPro"/>
</dbReference>
<dbReference type="Pfam" id="PF13365">
    <property type="entry name" value="Trypsin_2"/>
    <property type="match status" value="1"/>
</dbReference>
<dbReference type="PANTHER" id="PTHR43019">
    <property type="entry name" value="SERINE ENDOPROTEASE DEGS"/>
    <property type="match status" value="1"/>
</dbReference>
<accession>S7T729</accession>
<keyword evidence="1" id="KW-0732">Signal</keyword>
<dbReference type="Gene3D" id="2.40.10.120">
    <property type="match status" value="1"/>
</dbReference>
<evidence type="ECO:0000313" key="2">
    <source>
        <dbReference type="EMBL" id="EPR32912.1"/>
    </source>
</evidence>
<reference evidence="2 3" key="1">
    <citation type="journal article" date="2013" name="Genome Announc.">
        <title>Draft genome sequences for three mercury-methylating, sulfate-reducing bacteria.</title>
        <authorList>
            <person name="Brown S.D."/>
            <person name="Hurt R.A.Jr."/>
            <person name="Gilmour C.C."/>
            <person name="Elias D.A."/>
        </authorList>
    </citation>
    <scope>NUCLEOTIDE SEQUENCE [LARGE SCALE GENOMIC DNA]</scope>
    <source>
        <strain evidence="2 3">DSM 16529</strain>
    </source>
</reference>
<dbReference type="InterPro" id="IPR009003">
    <property type="entry name" value="Peptidase_S1_PA"/>
</dbReference>
<evidence type="ECO:0000256" key="1">
    <source>
        <dbReference type="SAM" id="SignalP"/>
    </source>
</evidence>
<dbReference type="InterPro" id="IPR001940">
    <property type="entry name" value="Peptidase_S1C"/>
</dbReference>
<comment type="caution">
    <text evidence="2">The sequence shown here is derived from an EMBL/GenBank/DDBJ whole genome shotgun (WGS) entry which is preliminary data.</text>
</comment>
<protein>
    <submittedName>
        <fullName evidence="2">Peptidase S1 and S6 chymotrypsin/Hap</fullName>
    </submittedName>
</protein>
<dbReference type="SUPFAM" id="SSF50494">
    <property type="entry name" value="Trypsin-like serine proteases"/>
    <property type="match status" value="1"/>
</dbReference>
<evidence type="ECO:0000313" key="3">
    <source>
        <dbReference type="Proteomes" id="UP000014975"/>
    </source>
</evidence>
<gene>
    <name evidence="2" type="ORF">dsat_0353</name>
</gene>
<dbReference type="GO" id="GO:0006508">
    <property type="term" value="P:proteolysis"/>
    <property type="evidence" value="ECO:0007669"/>
    <property type="project" value="InterPro"/>
</dbReference>
<dbReference type="STRING" id="1121439.dsat_0353"/>
<keyword evidence="3" id="KW-1185">Reference proteome</keyword>
<dbReference type="PROSITE" id="PS51257">
    <property type="entry name" value="PROKAR_LIPOPROTEIN"/>
    <property type="match status" value="1"/>
</dbReference>
<dbReference type="PATRIC" id="fig|1121439.3.peg.1702"/>